<evidence type="ECO:0000256" key="5">
    <source>
        <dbReference type="ARBA" id="ARBA00022475"/>
    </source>
</evidence>
<evidence type="ECO:0000313" key="11">
    <source>
        <dbReference type="EMBL" id="MEK8032178.1"/>
    </source>
</evidence>
<keyword evidence="4" id="KW-0813">Transport</keyword>
<keyword evidence="7" id="KW-0812">Transmembrane</keyword>
<evidence type="ECO:0000256" key="7">
    <source>
        <dbReference type="ARBA" id="ARBA00022692"/>
    </source>
</evidence>
<gene>
    <name evidence="11" type="primary">gspN</name>
    <name evidence="11" type="ORF">AACH06_15225</name>
</gene>
<reference evidence="11 12" key="1">
    <citation type="submission" date="2024-04" db="EMBL/GenBank/DDBJ databases">
        <title>Novel species of the genus Ideonella isolated from streams.</title>
        <authorList>
            <person name="Lu H."/>
        </authorList>
    </citation>
    <scope>NUCLEOTIDE SEQUENCE [LARGE SCALE GENOMIC DNA]</scope>
    <source>
        <strain evidence="11 12">DXS29W</strain>
    </source>
</reference>
<sequence>MAKSPIRTGWSLSTFDDSILVGMRRARSGLQTAASSARLGRWAVAGSVLGALYALVAYAPASWLADGVASATRGRLVLAQAEGSIWGGSALPVLTGGAGSKDAAVLPSRLDWSVSPFFGGLRLKLSQACCLEPGLELEWRPGWSTSSITIKPGANGVGHWPAAWLEGLGAPWNTLRPGGQLRLATQGLTLESRGNAWKIKGQADLDWLQASSRLSTLDALGSYRIGISGGADGDRPAITLRTLEGALQLNGNGQLSDRGLKFNGDARAAPGFEPSLNNLLNIIGRRNGASAVISIG</sequence>
<keyword evidence="5" id="KW-1003">Cell membrane</keyword>
<evidence type="ECO:0000256" key="9">
    <source>
        <dbReference type="ARBA" id="ARBA00023136"/>
    </source>
</evidence>
<evidence type="ECO:0000256" key="2">
    <source>
        <dbReference type="ARBA" id="ARBA00007208"/>
    </source>
</evidence>
<evidence type="ECO:0000256" key="8">
    <source>
        <dbReference type="ARBA" id="ARBA00022927"/>
    </source>
</evidence>
<protein>
    <recommendedName>
        <fullName evidence="3">Type II secretion system protein N</fullName>
    </recommendedName>
    <alternativeName>
        <fullName evidence="10">General secretion pathway protein N</fullName>
    </alternativeName>
</protein>
<evidence type="ECO:0000313" key="12">
    <source>
        <dbReference type="Proteomes" id="UP001371218"/>
    </source>
</evidence>
<keyword evidence="12" id="KW-1185">Reference proteome</keyword>
<keyword evidence="9" id="KW-0472">Membrane</keyword>
<dbReference type="Pfam" id="PF01203">
    <property type="entry name" value="T2SSN"/>
    <property type="match status" value="1"/>
</dbReference>
<accession>A0ABU9BRU5</accession>
<comment type="similarity">
    <text evidence="2">Belongs to the GSP N family.</text>
</comment>
<dbReference type="InterPro" id="IPR022792">
    <property type="entry name" value="T2SS_protein-GspN"/>
</dbReference>
<organism evidence="11 12">
    <name type="scientific">Ideonella lacteola</name>
    <dbReference type="NCBI Taxonomy" id="2984193"/>
    <lineage>
        <taxon>Bacteria</taxon>
        <taxon>Pseudomonadati</taxon>
        <taxon>Pseudomonadota</taxon>
        <taxon>Betaproteobacteria</taxon>
        <taxon>Burkholderiales</taxon>
        <taxon>Sphaerotilaceae</taxon>
        <taxon>Ideonella</taxon>
    </lineage>
</organism>
<evidence type="ECO:0000256" key="1">
    <source>
        <dbReference type="ARBA" id="ARBA00004533"/>
    </source>
</evidence>
<name>A0ABU9BRU5_9BURK</name>
<evidence type="ECO:0000256" key="10">
    <source>
        <dbReference type="ARBA" id="ARBA00030772"/>
    </source>
</evidence>
<keyword evidence="6" id="KW-0997">Cell inner membrane</keyword>
<evidence type="ECO:0000256" key="4">
    <source>
        <dbReference type="ARBA" id="ARBA00022448"/>
    </source>
</evidence>
<comment type="caution">
    <text evidence="11">The sequence shown here is derived from an EMBL/GenBank/DDBJ whole genome shotgun (WGS) entry which is preliminary data.</text>
</comment>
<dbReference type="EMBL" id="JBBUTG010000009">
    <property type="protein sequence ID" value="MEK8032178.1"/>
    <property type="molecule type" value="Genomic_DNA"/>
</dbReference>
<comment type="subcellular location">
    <subcellularLocation>
        <location evidence="1">Cell inner membrane</location>
    </subcellularLocation>
</comment>
<keyword evidence="8" id="KW-0653">Protein transport</keyword>
<dbReference type="RefSeq" id="WP_341426591.1">
    <property type="nucleotide sequence ID" value="NZ_JBBUTG010000009.1"/>
</dbReference>
<proteinExistence type="inferred from homology"/>
<evidence type="ECO:0000256" key="3">
    <source>
        <dbReference type="ARBA" id="ARBA00021563"/>
    </source>
</evidence>
<evidence type="ECO:0000256" key="6">
    <source>
        <dbReference type="ARBA" id="ARBA00022519"/>
    </source>
</evidence>
<dbReference type="Proteomes" id="UP001371218">
    <property type="component" value="Unassembled WGS sequence"/>
</dbReference>